<name>A0A8F5BXM5_9CREN</name>
<accession>A0A8F5BXM5</accession>
<evidence type="ECO:0000313" key="2">
    <source>
        <dbReference type="EMBL" id="QXJ36323.1"/>
    </source>
</evidence>
<evidence type="ECO:0000313" key="4">
    <source>
        <dbReference type="Proteomes" id="UP000694036"/>
    </source>
</evidence>
<protein>
    <submittedName>
        <fullName evidence="1">Putative integral membrane protein</fullName>
    </submittedName>
</protein>
<organism evidence="1 3">
    <name type="scientific">Saccharolobus shibatae</name>
    <dbReference type="NCBI Taxonomy" id="2286"/>
    <lineage>
        <taxon>Archaea</taxon>
        <taxon>Thermoproteota</taxon>
        <taxon>Thermoprotei</taxon>
        <taxon>Sulfolobales</taxon>
        <taxon>Sulfolobaceae</taxon>
        <taxon>Saccharolobus</taxon>
    </lineage>
</organism>
<proteinExistence type="predicted"/>
<reference evidence="1 4" key="1">
    <citation type="journal article" date="2021" name="Environ. Microbiol.">
        <title>New insights into the diversity and evolution of the archaeal mobilome from three complete genomes of Saccharolobus shibatae.</title>
        <authorList>
            <person name="Medvedeva S."/>
            <person name="Brandt D."/>
            <person name="Cvirkaite-Krupovic V."/>
            <person name="Liu Y."/>
            <person name="Severinov K."/>
            <person name="Ishino S."/>
            <person name="Ishino Y."/>
            <person name="Prangishvili D."/>
            <person name="Kalinowski J."/>
            <person name="Krupovic M."/>
        </authorList>
    </citation>
    <scope>NUCLEOTIDE SEQUENCE</scope>
    <source>
        <strain evidence="1">BEU9</strain>
        <strain evidence="2 4">S38A</strain>
    </source>
</reference>
<evidence type="ECO:0000313" key="3">
    <source>
        <dbReference type="Proteomes" id="UP000693941"/>
    </source>
</evidence>
<dbReference type="Proteomes" id="UP000694036">
    <property type="component" value="Chromosome"/>
</dbReference>
<gene>
    <name evidence="1" type="ORF">J5U21_02875</name>
    <name evidence="2" type="ORF">J5U22_02888</name>
</gene>
<keyword evidence="4" id="KW-1185">Reference proteome</keyword>
<evidence type="ECO:0000313" key="1">
    <source>
        <dbReference type="EMBL" id="QXJ33206.1"/>
    </source>
</evidence>
<dbReference type="EMBL" id="CP077715">
    <property type="protein sequence ID" value="QXJ33206.1"/>
    <property type="molecule type" value="Genomic_DNA"/>
</dbReference>
<dbReference type="AlphaFoldDB" id="A0A8F5BXM5"/>
<dbReference type="Proteomes" id="UP000693941">
    <property type="component" value="Chromosome"/>
</dbReference>
<dbReference type="EMBL" id="CP077713">
    <property type="protein sequence ID" value="QXJ36323.1"/>
    <property type="molecule type" value="Genomic_DNA"/>
</dbReference>
<sequence>MRVEFPLAFVDISNLENLVKEELKVFNVIEGPYINEQSDKDHVIVLARLKVSVNEDWRKIKSDALKRLLKLRQELIAKKQQDSQQIKAS</sequence>